<comment type="caution">
    <text evidence="5">The sequence shown here is derived from an EMBL/GenBank/DDBJ whole genome shotgun (WGS) entry which is preliminary data.</text>
</comment>
<accession>A0A6G0XJU4</accession>
<gene>
    <name evidence="5" type="ORF">Ae201684_003958</name>
</gene>
<keyword evidence="6" id="KW-1185">Reference proteome</keyword>
<protein>
    <submittedName>
        <fullName evidence="5">Uncharacterized protein</fullName>
    </submittedName>
</protein>
<organism evidence="5 6">
    <name type="scientific">Aphanomyces euteiches</name>
    <dbReference type="NCBI Taxonomy" id="100861"/>
    <lineage>
        <taxon>Eukaryota</taxon>
        <taxon>Sar</taxon>
        <taxon>Stramenopiles</taxon>
        <taxon>Oomycota</taxon>
        <taxon>Saprolegniomycetes</taxon>
        <taxon>Saprolegniales</taxon>
        <taxon>Verrucalvaceae</taxon>
        <taxon>Aphanomyces</taxon>
    </lineage>
</organism>
<evidence type="ECO:0000313" key="6">
    <source>
        <dbReference type="Proteomes" id="UP000481153"/>
    </source>
</evidence>
<dbReference type="GO" id="GO:0031080">
    <property type="term" value="C:nuclear pore outer ring"/>
    <property type="evidence" value="ECO:0007669"/>
    <property type="project" value="TreeGrafter"/>
</dbReference>
<dbReference type="InterPro" id="IPR015943">
    <property type="entry name" value="WD40/YVTN_repeat-like_dom_sf"/>
</dbReference>
<dbReference type="AlphaFoldDB" id="A0A6G0XJU4"/>
<dbReference type="Gene3D" id="2.130.10.10">
    <property type="entry name" value="YVTN repeat-like/Quinoprotein amine dehydrogenase"/>
    <property type="match status" value="1"/>
</dbReference>
<dbReference type="InterPro" id="IPR036322">
    <property type="entry name" value="WD40_repeat_dom_sf"/>
</dbReference>
<keyword evidence="4" id="KW-0539">Nucleus</keyword>
<sequence length="368" mass="39612">MVKQVTSYVGQKVRALKFLKGAKGAACLEGDECSVPLLVAGGYDSQDNTSIALLFPQMPTVDEMELAEEFEADSTTEIVELNSVRHAGDVTSLGFLSVNNTDFVISGSSNGSLYCNSIVKAEASLALKPETIAQWENLSVGSLSGIDTDSNSASIVAASESGQVAWANLGRVGDIQVLDVDGWAVNDVKMLGINSHIALACANPRRTLQLWDLTASQRAPVSTCFDSTGAFTCIATHPTRPELLFTGSSEGYLAIWDRRMLANGALRTERKHRKAVRSIKCHDTLPGFIYSCGEDNVVLSWDFYASKKPTEKVDYERHSQVGVDSLDVRTIDHGTLPYNALDIDGVSNTLVAGSDNHSILLCEDVTTP</sequence>
<comment type="subcellular location">
    <subcellularLocation>
        <location evidence="1">Nucleus</location>
    </subcellularLocation>
</comment>
<evidence type="ECO:0000256" key="3">
    <source>
        <dbReference type="ARBA" id="ARBA00022737"/>
    </source>
</evidence>
<dbReference type="PANTHER" id="PTHR22652:SF0">
    <property type="entry name" value="NUCLEOPORIN NUP43"/>
    <property type="match status" value="1"/>
</dbReference>
<dbReference type="SMART" id="SM00320">
    <property type="entry name" value="WD40"/>
    <property type="match status" value="4"/>
</dbReference>
<reference evidence="5 6" key="1">
    <citation type="submission" date="2019-07" db="EMBL/GenBank/DDBJ databases">
        <title>Genomics analysis of Aphanomyces spp. identifies a new class of oomycete effector associated with host adaptation.</title>
        <authorList>
            <person name="Gaulin E."/>
        </authorList>
    </citation>
    <scope>NUCLEOTIDE SEQUENCE [LARGE SCALE GENOMIC DNA]</scope>
    <source>
        <strain evidence="5 6">ATCC 201684</strain>
    </source>
</reference>
<keyword evidence="2" id="KW-0853">WD repeat</keyword>
<dbReference type="PANTHER" id="PTHR22652">
    <property type="entry name" value="NUCLEOPORIN NUP43"/>
    <property type="match status" value="1"/>
</dbReference>
<keyword evidence="3" id="KW-0677">Repeat</keyword>
<evidence type="ECO:0000313" key="5">
    <source>
        <dbReference type="EMBL" id="KAF0740581.1"/>
    </source>
</evidence>
<proteinExistence type="predicted"/>
<dbReference type="SUPFAM" id="SSF50978">
    <property type="entry name" value="WD40 repeat-like"/>
    <property type="match status" value="1"/>
</dbReference>
<evidence type="ECO:0000256" key="4">
    <source>
        <dbReference type="ARBA" id="ARBA00023242"/>
    </source>
</evidence>
<dbReference type="InterPro" id="IPR001680">
    <property type="entry name" value="WD40_rpt"/>
</dbReference>
<dbReference type="Proteomes" id="UP000481153">
    <property type="component" value="Unassembled WGS sequence"/>
</dbReference>
<dbReference type="VEuPathDB" id="FungiDB:AeMF1_010251"/>
<name>A0A6G0XJU4_9STRA</name>
<evidence type="ECO:0000256" key="2">
    <source>
        <dbReference type="ARBA" id="ARBA00022574"/>
    </source>
</evidence>
<evidence type="ECO:0000256" key="1">
    <source>
        <dbReference type="ARBA" id="ARBA00004123"/>
    </source>
</evidence>
<dbReference type="EMBL" id="VJMJ01000048">
    <property type="protein sequence ID" value="KAF0740581.1"/>
    <property type="molecule type" value="Genomic_DNA"/>
</dbReference>